<dbReference type="Proteomes" id="UP000034841">
    <property type="component" value="Unassembled WGS sequence"/>
</dbReference>
<dbReference type="EMBL" id="LBBL01000168">
    <property type="protein sequence ID" value="KKF94334.1"/>
    <property type="molecule type" value="Genomic_DNA"/>
</dbReference>
<feature type="domain" description="DUF7137" evidence="4">
    <location>
        <begin position="125"/>
        <end position="259"/>
    </location>
</feature>
<accession>A0A0F8DEE1</accession>
<name>A0A0F8DEE1_CERFI</name>
<feature type="chain" id="PRO_5002528484" description="DUF7137 domain-containing protein" evidence="3">
    <location>
        <begin position="24"/>
        <end position="295"/>
    </location>
</feature>
<keyword evidence="2" id="KW-1133">Transmembrane helix</keyword>
<dbReference type="InterPro" id="IPR055561">
    <property type="entry name" value="DUF7137"/>
</dbReference>
<keyword evidence="6" id="KW-1185">Reference proteome</keyword>
<dbReference type="PANTHER" id="PTHR42028">
    <property type="entry name" value="CHROMOSOME 1, WHOLE GENOME SHOTGUN SEQUENCE"/>
    <property type="match status" value="1"/>
</dbReference>
<evidence type="ECO:0000313" key="6">
    <source>
        <dbReference type="Proteomes" id="UP000034841"/>
    </source>
</evidence>
<gene>
    <name evidence="5" type="ORF">CFO_g3328</name>
</gene>
<proteinExistence type="predicted"/>
<evidence type="ECO:0000256" key="3">
    <source>
        <dbReference type="SAM" id="SignalP"/>
    </source>
</evidence>
<keyword evidence="3" id="KW-0732">Signal</keyword>
<feature type="signal peptide" evidence="3">
    <location>
        <begin position="1"/>
        <end position="23"/>
    </location>
</feature>
<feature type="compositionally biased region" description="Low complexity" evidence="1">
    <location>
        <begin position="72"/>
        <end position="89"/>
    </location>
</feature>
<evidence type="ECO:0000256" key="1">
    <source>
        <dbReference type="SAM" id="MobiDB-lite"/>
    </source>
</evidence>
<dbReference type="OrthoDB" id="2435509at2759"/>
<feature type="transmembrane region" description="Helical" evidence="2">
    <location>
        <begin position="271"/>
        <end position="290"/>
    </location>
</feature>
<dbReference type="PANTHER" id="PTHR42028:SF1">
    <property type="entry name" value="YALI0E30657P"/>
    <property type="match status" value="1"/>
</dbReference>
<dbReference type="AlphaFoldDB" id="A0A0F8DEE1"/>
<evidence type="ECO:0000259" key="4">
    <source>
        <dbReference type="Pfam" id="PF23585"/>
    </source>
</evidence>
<protein>
    <recommendedName>
        <fullName evidence="4">DUF7137 domain-containing protein</fullName>
    </recommendedName>
</protein>
<keyword evidence="2" id="KW-0812">Transmembrane</keyword>
<reference evidence="5 6" key="1">
    <citation type="submission" date="2015-04" db="EMBL/GenBank/DDBJ databases">
        <title>Genome sequence of Ceratocystis platani, a major pathogen of plane trees.</title>
        <authorList>
            <person name="Belbahri L."/>
        </authorList>
    </citation>
    <scope>NUCLEOTIDE SEQUENCE [LARGE SCALE GENOMIC DNA]</scope>
    <source>
        <strain evidence="5 6">CFO</strain>
    </source>
</reference>
<organism evidence="5 6">
    <name type="scientific">Ceratocystis fimbriata f. sp. platani</name>
    <dbReference type="NCBI Taxonomy" id="88771"/>
    <lineage>
        <taxon>Eukaryota</taxon>
        <taxon>Fungi</taxon>
        <taxon>Dikarya</taxon>
        <taxon>Ascomycota</taxon>
        <taxon>Pezizomycotina</taxon>
        <taxon>Sordariomycetes</taxon>
        <taxon>Hypocreomycetidae</taxon>
        <taxon>Microascales</taxon>
        <taxon>Ceratocystidaceae</taxon>
        <taxon>Ceratocystis</taxon>
    </lineage>
</organism>
<feature type="region of interest" description="Disordered" evidence="1">
    <location>
        <begin position="72"/>
        <end position="119"/>
    </location>
</feature>
<comment type="caution">
    <text evidence="5">The sequence shown here is derived from an EMBL/GenBank/DDBJ whole genome shotgun (WGS) entry which is preliminary data.</text>
</comment>
<dbReference type="Pfam" id="PF23585">
    <property type="entry name" value="DUF7137"/>
    <property type="match status" value="1"/>
</dbReference>
<evidence type="ECO:0000313" key="5">
    <source>
        <dbReference type="EMBL" id="KKF94334.1"/>
    </source>
</evidence>
<sequence length="295" mass="31396">MKISTTLTRVAVGLASAASVAQAWPSWMPPMDSLYVRQNNVGVNTAVASSSQENNNNDASSTIDAFTVSNQDSTATTSNNADSTATGTSGSEDATITSQGSSRSTSSRGSSNRNSTRTVYTDPLAQAGGMSMISPQTAAFKPLYKAGDFFTWEWNYTNIRATPTAIDLILSCSSITQSWTLTSNMTFATPATFVWDSSKQANDAQQPLVPNNYTLIIKDSEDSVTAAAEAGYLAVQSTFTFGVYTPAPYIPLADWECTTCIVGAASRPSDMVLPMVISSLLTTFGFMWFLNGLVL</sequence>
<keyword evidence="2" id="KW-0472">Membrane</keyword>
<evidence type="ECO:0000256" key="2">
    <source>
        <dbReference type="SAM" id="Phobius"/>
    </source>
</evidence>
<feature type="compositionally biased region" description="Low complexity" evidence="1">
    <location>
        <begin position="97"/>
        <end position="118"/>
    </location>
</feature>